<keyword evidence="4" id="KW-1133">Transmembrane helix</keyword>
<proteinExistence type="inferred from homology"/>
<name>A0ABV0MGT5_9TELE</name>
<evidence type="ECO:0000256" key="1">
    <source>
        <dbReference type="ARBA" id="ARBA00004141"/>
    </source>
</evidence>
<keyword evidence="9" id="KW-1185">Reference proteome</keyword>
<feature type="compositionally biased region" description="Polar residues" evidence="6">
    <location>
        <begin position="292"/>
        <end position="306"/>
    </location>
</feature>
<evidence type="ECO:0000313" key="8">
    <source>
        <dbReference type="EMBL" id="MEQ2158312.1"/>
    </source>
</evidence>
<evidence type="ECO:0000256" key="5">
    <source>
        <dbReference type="ARBA" id="ARBA00023136"/>
    </source>
</evidence>
<feature type="region of interest" description="Disordered" evidence="6">
    <location>
        <begin position="201"/>
        <end position="236"/>
    </location>
</feature>
<feature type="domain" description="Myb/SANT-like DNA-binding" evidence="7">
    <location>
        <begin position="99"/>
        <end position="186"/>
    </location>
</feature>
<dbReference type="Pfam" id="PF04117">
    <property type="entry name" value="Mpv17_PMP22"/>
    <property type="match status" value="1"/>
</dbReference>
<gene>
    <name evidence="8" type="ORF">GOODEAATRI_010931</name>
</gene>
<evidence type="ECO:0000256" key="2">
    <source>
        <dbReference type="ARBA" id="ARBA00006824"/>
    </source>
</evidence>
<comment type="caution">
    <text evidence="8">The sequence shown here is derived from an EMBL/GenBank/DDBJ whole genome shotgun (WGS) entry which is preliminary data.</text>
</comment>
<dbReference type="InterPro" id="IPR007248">
    <property type="entry name" value="Mpv17_PMP22"/>
</dbReference>
<protein>
    <recommendedName>
        <fullName evidence="7">Myb/SANT-like DNA-binding domain-containing protein</fullName>
    </recommendedName>
</protein>
<organism evidence="8 9">
    <name type="scientific">Goodea atripinnis</name>
    <dbReference type="NCBI Taxonomy" id="208336"/>
    <lineage>
        <taxon>Eukaryota</taxon>
        <taxon>Metazoa</taxon>
        <taxon>Chordata</taxon>
        <taxon>Craniata</taxon>
        <taxon>Vertebrata</taxon>
        <taxon>Euteleostomi</taxon>
        <taxon>Actinopterygii</taxon>
        <taxon>Neopterygii</taxon>
        <taxon>Teleostei</taxon>
        <taxon>Neoteleostei</taxon>
        <taxon>Acanthomorphata</taxon>
        <taxon>Ovalentaria</taxon>
        <taxon>Atherinomorphae</taxon>
        <taxon>Cyprinodontiformes</taxon>
        <taxon>Goodeidae</taxon>
        <taxon>Goodea</taxon>
    </lineage>
</organism>
<dbReference type="EMBL" id="JAHRIO010000656">
    <property type="protein sequence ID" value="MEQ2158312.1"/>
    <property type="molecule type" value="Genomic_DNA"/>
</dbReference>
<dbReference type="InterPro" id="IPR044822">
    <property type="entry name" value="Myb_DNA-bind_4"/>
</dbReference>
<keyword evidence="5" id="KW-0472">Membrane</keyword>
<dbReference type="Proteomes" id="UP001476798">
    <property type="component" value="Unassembled WGS sequence"/>
</dbReference>
<evidence type="ECO:0000259" key="7">
    <source>
        <dbReference type="Pfam" id="PF13837"/>
    </source>
</evidence>
<dbReference type="Pfam" id="PF13837">
    <property type="entry name" value="Myb_DNA-bind_4"/>
    <property type="match status" value="1"/>
</dbReference>
<feature type="region of interest" description="Disordered" evidence="6">
    <location>
        <begin position="292"/>
        <end position="316"/>
    </location>
</feature>
<evidence type="ECO:0000256" key="4">
    <source>
        <dbReference type="ARBA" id="ARBA00022989"/>
    </source>
</evidence>
<comment type="subcellular location">
    <subcellularLocation>
        <location evidence="1">Membrane</location>
        <topology evidence="1">Multi-pass membrane protein</topology>
    </subcellularLocation>
</comment>
<evidence type="ECO:0000256" key="3">
    <source>
        <dbReference type="ARBA" id="ARBA00022692"/>
    </source>
</evidence>
<comment type="similarity">
    <text evidence="2">Belongs to the peroxisomal membrane protein PXMP2/4 family.</text>
</comment>
<reference evidence="8 9" key="1">
    <citation type="submission" date="2021-06" db="EMBL/GenBank/DDBJ databases">
        <authorList>
            <person name="Palmer J.M."/>
        </authorList>
    </citation>
    <scope>NUCLEOTIDE SEQUENCE [LARGE SCALE GENOMIC DNA]</scope>
    <source>
        <strain evidence="8 9">GA_2019</strain>
        <tissue evidence="8">Muscle</tissue>
    </source>
</reference>
<evidence type="ECO:0000313" key="9">
    <source>
        <dbReference type="Proteomes" id="UP001476798"/>
    </source>
</evidence>
<accession>A0ABV0MGT5</accession>
<evidence type="ECO:0000256" key="6">
    <source>
        <dbReference type="SAM" id="MobiDB-lite"/>
    </source>
</evidence>
<keyword evidence="3" id="KW-0812">Transmembrane</keyword>
<sequence length="316" mass="35246">MEAQTNPASWPWFQLMSDALEGRLADKAPRVTPVWTSEEDDVFGSSPPPDRDCLMGERSGVSELESIVGGDHAEADVTITYIDASGEECATPSELSYKMSDQDTRRMIKLRASNEVLFTGRRNAAKAAWRAILKELGLQGKVSTYQMAKKWDNLKRRYKDLKYPPVGMENAADGASSWPWFHLMNDAMEGRLAGSAPLLTPVAQDDDQHPDPAPRHRLRLAPAQQPSSSTDFQEPCSGSLGELEREWEVCCVNLLVFALLLSFQQVDWCVWPAAQTINFYFLSPKFRQQTELTSGSSSVDSQQEEIPSSKPLEEKA</sequence>
<dbReference type="Gene3D" id="1.10.10.60">
    <property type="entry name" value="Homeodomain-like"/>
    <property type="match status" value="1"/>
</dbReference>